<gene>
    <name evidence="1" type="ORF">RGI145_22530</name>
</gene>
<keyword evidence="1" id="KW-0614">Plasmid</keyword>
<dbReference type="Proteomes" id="UP000185494">
    <property type="component" value="Chromosome 1"/>
</dbReference>
<evidence type="ECO:0000313" key="1">
    <source>
        <dbReference type="EMBL" id="APT60135.1"/>
    </source>
</evidence>
<organism evidence="1 2">
    <name type="scientific">Roseomonas gilardii</name>
    <dbReference type="NCBI Taxonomy" id="257708"/>
    <lineage>
        <taxon>Bacteria</taxon>
        <taxon>Pseudomonadati</taxon>
        <taxon>Pseudomonadota</taxon>
        <taxon>Alphaproteobacteria</taxon>
        <taxon>Acetobacterales</taxon>
        <taxon>Roseomonadaceae</taxon>
        <taxon>Roseomonas</taxon>
    </lineage>
</organism>
<dbReference type="EMBL" id="CP015585">
    <property type="protein sequence ID" value="APT60135.1"/>
    <property type="molecule type" value="Genomic_DNA"/>
</dbReference>
<accession>A0A1L7AMY8</accession>
<dbReference type="AlphaFoldDB" id="A0A1L7AMY8"/>
<sequence>MLPLIDCWLSAWDVGSIAGAFERSKNGLYALVRRLGLPSRKRANIRRPAARDMDQIRVARAAQAPSVPVPRLAGSGCLPSLVCAARLPNAAAAALPEPQAGLKRIKVVTTFDGLPVAVDIRISRNQVAWTPRLELHVASARWAGQHPQAIANDLGIPFRAVVSRLALMRVPPLPRSQLVRQYDPALARERVREAGLVVRECRMQPGRLFFGDRFTYIAPMSKRTTTYQEMQAGYGD</sequence>
<dbReference type="RefSeq" id="WP_075800840.1">
    <property type="nucleotide sequence ID" value="NZ_CP015585.1"/>
</dbReference>
<reference evidence="1 2" key="1">
    <citation type="submission" date="2016-05" db="EMBL/GenBank/DDBJ databases">
        <title>Complete Genome and Methylome Analysis of Psychrotrophic Bacterial Isolates from Antarctic Lake Untersee.</title>
        <authorList>
            <person name="Fomenkov A."/>
            <person name="Akimov V.N."/>
            <person name="Vasilyeva L.V."/>
            <person name="Andersen D."/>
            <person name="Vincze T."/>
            <person name="Roberts R.J."/>
        </authorList>
    </citation>
    <scope>NUCLEOTIDE SEQUENCE [LARGE SCALE GENOMIC DNA]</scope>
    <source>
        <strain evidence="1 2">U14-5</strain>
        <plasmid evidence="2">Plasmid 1</plasmid>
    </source>
</reference>
<protein>
    <submittedName>
        <fullName evidence="1">Uncharacterized protein</fullName>
    </submittedName>
</protein>
<evidence type="ECO:0000313" key="2">
    <source>
        <dbReference type="Proteomes" id="UP000185494"/>
    </source>
</evidence>
<geneLocation type="plasmid" evidence="1 2">
    <name>1</name>
</geneLocation>
<dbReference type="KEGG" id="rgi:RGI145_22530"/>
<proteinExistence type="predicted"/>
<name>A0A1L7AMY8_9PROT</name>